<dbReference type="PANTHER" id="PTHR23023">
    <property type="entry name" value="DIMETHYLANILINE MONOOXYGENASE"/>
    <property type="match status" value="1"/>
</dbReference>
<dbReference type="Pfam" id="PF00743">
    <property type="entry name" value="FMO-like"/>
    <property type="match status" value="1"/>
</dbReference>
<evidence type="ECO:0000256" key="7">
    <source>
        <dbReference type="ARBA" id="ARBA00035159"/>
    </source>
</evidence>
<evidence type="ECO:0000256" key="3">
    <source>
        <dbReference type="ARBA" id="ARBA00022827"/>
    </source>
</evidence>
<dbReference type="PRINTS" id="PR00370">
    <property type="entry name" value="FMOXYGENASE"/>
</dbReference>
<dbReference type="AlphaFoldDB" id="A0A917T083"/>
<dbReference type="FunFam" id="3.50.50.60:FF:000042">
    <property type="entry name" value="Dimethylaniline monooxygenase [N-oxide-forming]"/>
    <property type="match status" value="1"/>
</dbReference>
<evidence type="ECO:0000256" key="1">
    <source>
        <dbReference type="ARBA" id="ARBA00009183"/>
    </source>
</evidence>
<dbReference type="InterPro" id="IPR000960">
    <property type="entry name" value="Flavin_mOase"/>
</dbReference>
<accession>A0A917T083</accession>
<proteinExistence type="inferred from homology"/>
<gene>
    <name evidence="8" type="ORF">GCM10011534_28630</name>
</gene>
<dbReference type="EC" id="1.14.13.148" evidence="6"/>
<dbReference type="InterPro" id="IPR036188">
    <property type="entry name" value="FAD/NAD-bd_sf"/>
</dbReference>
<dbReference type="EMBL" id="BMLF01000002">
    <property type="protein sequence ID" value="GGM05127.1"/>
    <property type="molecule type" value="Genomic_DNA"/>
</dbReference>
<reference evidence="8" key="2">
    <citation type="submission" date="2020-09" db="EMBL/GenBank/DDBJ databases">
        <authorList>
            <person name="Sun Q."/>
            <person name="Zhou Y."/>
        </authorList>
    </citation>
    <scope>NUCLEOTIDE SEQUENCE</scope>
    <source>
        <strain evidence="8">CGMCC 1.6293</strain>
    </source>
</reference>
<evidence type="ECO:0000256" key="4">
    <source>
        <dbReference type="ARBA" id="ARBA00022857"/>
    </source>
</evidence>
<dbReference type="RefSeq" id="WP_028287326.1">
    <property type="nucleotide sequence ID" value="NZ_BMLF01000002.1"/>
</dbReference>
<dbReference type="GO" id="GO:0050661">
    <property type="term" value="F:NADP binding"/>
    <property type="evidence" value="ECO:0007669"/>
    <property type="project" value="InterPro"/>
</dbReference>
<evidence type="ECO:0000313" key="9">
    <source>
        <dbReference type="Proteomes" id="UP000649829"/>
    </source>
</evidence>
<protein>
    <recommendedName>
        <fullName evidence="7">Trimethylamine monooxygenase</fullName>
        <ecNumber evidence="6">1.14.13.148</ecNumber>
    </recommendedName>
</protein>
<dbReference type="GO" id="GO:0050660">
    <property type="term" value="F:flavin adenine dinucleotide binding"/>
    <property type="evidence" value="ECO:0007669"/>
    <property type="project" value="InterPro"/>
</dbReference>
<keyword evidence="2" id="KW-0285">Flavoprotein</keyword>
<comment type="similarity">
    <text evidence="1">Belongs to the FMO family.</text>
</comment>
<dbReference type="GO" id="GO:0004499">
    <property type="term" value="F:N,N-dimethylaniline monooxygenase activity"/>
    <property type="evidence" value="ECO:0007669"/>
    <property type="project" value="InterPro"/>
</dbReference>
<evidence type="ECO:0000256" key="6">
    <source>
        <dbReference type="ARBA" id="ARBA00034528"/>
    </source>
</evidence>
<keyword evidence="5" id="KW-0560">Oxidoreductase</keyword>
<evidence type="ECO:0000256" key="2">
    <source>
        <dbReference type="ARBA" id="ARBA00022630"/>
    </source>
</evidence>
<keyword evidence="3" id="KW-0274">FAD</keyword>
<dbReference type="PIRSF" id="PIRSF000332">
    <property type="entry name" value="FMO"/>
    <property type="match status" value="1"/>
</dbReference>
<name>A0A917T083_9RHOB</name>
<evidence type="ECO:0000313" key="8">
    <source>
        <dbReference type="EMBL" id="GGM05127.1"/>
    </source>
</evidence>
<dbReference type="Proteomes" id="UP000649829">
    <property type="component" value="Unassembled WGS sequence"/>
</dbReference>
<keyword evidence="9" id="KW-1185">Reference proteome</keyword>
<dbReference type="InterPro" id="IPR020946">
    <property type="entry name" value="Flavin_mOase-like"/>
</dbReference>
<comment type="caution">
    <text evidence="8">The sequence shown here is derived from an EMBL/GenBank/DDBJ whole genome shotgun (WGS) entry which is preliminary data.</text>
</comment>
<organism evidence="8 9">
    <name type="scientific">Pseudooceanicola nanhaiensis</name>
    <dbReference type="NCBI Taxonomy" id="375761"/>
    <lineage>
        <taxon>Bacteria</taxon>
        <taxon>Pseudomonadati</taxon>
        <taxon>Pseudomonadota</taxon>
        <taxon>Alphaproteobacteria</taxon>
        <taxon>Rhodobacterales</taxon>
        <taxon>Paracoccaceae</taxon>
        <taxon>Pseudooceanicola</taxon>
    </lineage>
</organism>
<dbReference type="SUPFAM" id="SSF51905">
    <property type="entry name" value="FAD/NAD(P)-binding domain"/>
    <property type="match status" value="2"/>
</dbReference>
<sequence>MADICIIGAGSSGVTVAKALRDKGLAFDMFEKGSDIGGMWRYENDNGQSSCYASLHIDTSRPNLGYSDFPIDPSLPDFLSHAQFLRHLEAYADANGLRELVTFGTRVDRVEPDGQRWRVTLANGESRDYASVVCANGHLWDPRMPDFPGHFDGHVIHSHHYRTAAPYEGKRVLVVGLGNSAVDIAVDIARRAEHVTVSTRRSAWIMPKYLMGIPIDQWSGFLVRRLGLPVVWSRWIMSRLIRLGVGDQRRFGLPRPEHPMWREHATLSQELLPYIGHGYIDIKPDVSELRRHAVAFTDGTEADYDAIIYATGYSISFPFLSPDVFDPDRDAGRLYRRMVPPAHPGLIFAGLVQPVGPTIPLVELQGKWIAALLSGAFELPAPQDMEKEILEHLEDQKRTYLDSARYTLEVDFRAYAKQLRSDAGW</sequence>
<reference evidence="8" key="1">
    <citation type="journal article" date="2014" name="Int. J. Syst. Evol. Microbiol.">
        <title>Complete genome sequence of Corynebacterium casei LMG S-19264T (=DSM 44701T), isolated from a smear-ripened cheese.</title>
        <authorList>
            <consortium name="US DOE Joint Genome Institute (JGI-PGF)"/>
            <person name="Walter F."/>
            <person name="Albersmeier A."/>
            <person name="Kalinowski J."/>
            <person name="Ruckert C."/>
        </authorList>
    </citation>
    <scope>NUCLEOTIDE SEQUENCE</scope>
    <source>
        <strain evidence="8">CGMCC 1.6293</strain>
    </source>
</reference>
<dbReference type="InterPro" id="IPR050346">
    <property type="entry name" value="FMO-like"/>
</dbReference>
<evidence type="ECO:0000256" key="5">
    <source>
        <dbReference type="ARBA" id="ARBA00023002"/>
    </source>
</evidence>
<keyword evidence="4" id="KW-0521">NADP</keyword>
<dbReference type="Gene3D" id="3.50.50.60">
    <property type="entry name" value="FAD/NAD(P)-binding domain"/>
    <property type="match status" value="1"/>
</dbReference>
<dbReference type="GO" id="GO:0034899">
    <property type="term" value="F:trimethylamine monooxygenase activity"/>
    <property type="evidence" value="ECO:0007669"/>
    <property type="project" value="UniProtKB-EC"/>
</dbReference>
<keyword evidence="8" id="KW-0503">Monooxygenase</keyword>